<sequence>MKILVCISKAPDTTTKISFTDGDTKFDESGVKYIVNPYDEWYALVRGLELKEAHGGSVTTVTVGTAEDDATIRKALAIGADDATRINVKPEDASQVAAEIAAYAKEGAYDLVLLGKETIDYNGSQVGGMIAEHLDMPFISLAEKLDVDGTTATLDKEITGGVQTVEAELPLVVSCAKGMAEQRIPNMRGIMAARKKPLNVVEPTNAAKQTSFVKYALPAPKSAVKLIDPNNMDELVELLHNEAKVI</sequence>
<keyword evidence="3" id="KW-0813">Transport</keyword>
<evidence type="ECO:0000256" key="2">
    <source>
        <dbReference type="ARBA" id="ARBA00016797"/>
    </source>
</evidence>
<dbReference type="GO" id="GO:0009055">
    <property type="term" value="F:electron transfer activity"/>
    <property type="evidence" value="ECO:0007669"/>
    <property type="project" value="InterPro"/>
</dbReference>
<dbReference type="RefSeq" id="WP_116880590.1">
    <property type="nucleotide sequence ID" value="NZ_QURB01000003.1"/>
</dbReference>
<proteinExistence type="inferred from homology"/>
<comment type="similarity">
    <text evidence="1">Belongs to the ETF beta-subunit/FixA family.</text>
</comment>
<name>A0A3E1EYX4_9FLAO</name>
<evidence type="ECO:0000256" key="3">
    <source>
        <dbReference type="ARBA" id="ARBA00022448"/>
    </source>
</evidence>
<dbReference type="Gene3D" id="3.40.50.620">
    <property type="entry name" value="HUPs"/>
    <property type="match status" value="1"/>
</dbReference>
<dbReference type="PANTHER" id="PTHR21294">
    <property type="entry name" value="ELECTRON TRANSFER FLAVOPROTEIN BETA-SUBUNIT"/>
    <property type="match status" value="1"/>
</dbReference>
<feature type="domain" description="Electron transfer flavoprotein alpha/beta-subunit N-terminal" evidence="5">
    <location>
        <begin position="23"/>
        <end position="210"/>
    </location>
</feature>
<evidence type="ECO:0000313" key="7">
    <source>
        <dbReference type="Proteomes" id="UP000257127"/>
    </source>
</evidence>
<evidence type="ECO:0000313" key="6">
    <source>
        <dbReference type="EMBL" id="RFC54756.1"/>
    </source>
</evidence>
<protein>
    <recommendedName>
        <fullName evidence="2">Electron transfer flavoprotein subunit beta</fullName>
    </recommendedName>
</protein>
<dbReference type="InterPro" id="IPR014729">
    <property type="entry name" value="Rossmann-like_a/b/a_fold"/>
</dbReference>
<evidence type="ECO:0000256" key="4">
    <source>
        <dbReference type="ARBA" id="ARBA00022982"/>
    </source>
</evidence>
<dbReference type="InterPro" id="IPR012255">
    <property type="entry name" value="ETF_b"/>
</dbReference>
<evidence type="ECO:0000259" key="5">
    <source>
        <dbReference type="SMART" id="SM00893"/>
    </source>
</evidence>
<comment type="caution">
    <text evidence="6">The sequence shown here is derived from an EMBL/GenBank/DDBJ whole genome shotgun (WGS) entry which is preliminary data.</text>
</comment>
<reference evidence="6 7" key="1">
    <citation type="submission" date="2018-08" db="EMBL/GenBank/DDBJ databases">
        <title>The draft genome squence of Brumimicrobium sp. N62.</title>
        <authorList>
            <person name="Du Z.-J."/>
            <person name="Luo H.-R."/>
        </authorList>
    </citation>
    <scope>NUCLEOTIDE SEQUENCE [LARGE SCALE GENOMIC DNA]</scope>
    <source>
        <strain evidence="6 7">N62</strain>
    </source>
</reference>
<evidence type="ECO:0000256" key="1">
    <source>
        <dbReference type="ARBA" id="ARBA00007557"/>
    </source>
</evidence>
<dbReference type="PANTHER" id="PTHR21294:SF8">
    <property type="entry name" value="ELECTRON TRANSFER FLAVOPROTEIN SUBUNIT BETA"/>
    <property type="match status" value="1"/>
</dbReference>
<dbReference type="CDD" id="cd01714">
    <property type="entry name" value="ETF_beta"/>
    <property type="match status" value="1"/>
</dbReference>
<dbReference type="SMART" id="SM00893">
    <property type="entry name" value="ETF"/>
    <property type="match status" value="1"/>
</dbReference>
<dbReference type="PIRSF" id="PIRSF000090">
    <property type="entry name" value="Beta-ETF"/>
    <property type="match status" value="1"/>
</dbReference>
<dbReference type="AlphaFoldDB" id="A0A3E1EYX4"/>
<dbReference type="InterPro" id="IPR033948">
    <property type="entry name" value="ETF_beta_N"/>
</dbReference>
<dbReference type="InterPro" id="IPR014730">
    <property type="entry name" value="ETF_a/b_N"/>
</dbReference>
<accession>A0A3E1EYX4</accession>
<gene>
    <name evidence="6" type="ORF">DXU93_07155</name>
</gene>
<dbReference type="Pfam" id="PF01012">
    <property type="entry name" value="ETF"/>
    <property type="match status" value="1"/>
</dbReference>
<keyword evidence="7" id="KW-1185">Reference proteome</keyword>
<dbReference type="Proteomes" id="UP000257127">
    <property type="component" value="Unassembled WGS sequence"/>
</dbReference>
<dbReference type="SUPFAM" id="SSF52402">
    <property type="entry name" value="Adenine nucleotide alpha hydrolases-like"/>
    <property type="match status" value="1"/>
</dbReference>
<dbReference type="GO" id="GO:0005829">
    <property type="term" value="C:cytosol"/>
    <property type="evidence" value="ECO:0007669"/>
    <property type="project" value="TreeGrafter"/>
</dbReference>
<organism evidence="6 7">
    <name type="scientific">Brumimicrobium aurantiacum</name>
    <dbReference type="NCBI Taxonomy" id="1737063"/>
    <lineage>
        <taxon>Bacteria</taxon>
        <taxon>Pseudomonadati</taxon>
        <taxon>Bacteroidota</taxon>
        <taxon>Flavobacteriia</taxon>
        <taxon>Flavobacteriales</taxon>
        <taxon>Crocinitomicaceae</taxon>
        <taxon>Brumimicrobium</taxon>
    </lineage>
</organism>
<keyword evidence="4" id="KW-0249">Electron transport</keyword>
<dbReference type="EMBL" id="QURB01000003">
    <property type="protein sequence ID" value="RFC54756.1"/>
    <property type="molecule type" value="Genomic_DNA"/>
</dbReference>
<dbReference type="OrthoDB" id="9804960at2"/>